<gene>
    <name evidence="2" type="ORF">DPF_1170</name>
</gene>
<dbReference type="AlphaFoldDB" id="A0A194AGX2"/>
<dbReference type="RefSeq" id="WP_069858011.1">
    <property type="nucleotide sequence ID" value="NZ_BDFE01000015.1"/>
</dbReference>
<evidence type="ECO:0000256" key="1">
    <source>
        <dbReference type="SAM" id="Coils"/>
    </source>
</evidence>
<dbReference type="OrthoDB" id="5456394at2"/>
<reference evidence="3" key="1">
    <citation type="submission" date="2016-06" db="EMBL/GenBank/DDBJ databases">
        <title>Draft genome sequence of Desulfoplanes formicivorans strain Pf12B.</title>
        <authorList>
            <person name="Watanabe M."/>
            <person name="Kojima H."/>
            <person name="Fukui M."/>
        </authorList>
    </citation>
    <scope>NUCLEOTIDE SEQUENCE [LARGE SCALE GENOMIC DNA]</scope>
    <source>
        <strain evidence="3">Pf12B</strain>
    </source>
</reference>
<organism evidence="2 3">
    <name type="scientific">Desulfoplanes formicivorans</name>
    <dbReference type="NCBI Taxonomy" id="1592317"/>
    <lineage>
        <taxon>Bacteria</taxon>
        <taxon>Pseudomonadati</taxon>
        <taxon>Thermodesulfobacteriota</taxon>
        <taxon>Desulfovibrionia</taxon>
        <taxon>Desulfovibrionales</taxon>
        <taxon>Desulfoplanaceae</taxon>
        <taxon>Desulfoplanes</taxon>
    </lineage>
</organism>
<feature type="coiled-coil region" evidence="1">
    <location>
        <begin position="118"/>
        <end position="159"/>
    </location>
</feature>
<sequence length="222" mass="25460">MNDWLSLTAMARRLQIPEPTARRYAKLFSDYLPHRKVGRMTLYAPDAGPILTRISQLYSDGHKKDEVEALLKQELPKTIDVASSPLSEGRSLVRSDNSVLQEKLFQFLEIVSDQSRKIDALMERDNQTSATIARLQEELATEKARRETLEKTSAQYKQALCTLYRGYKDHHALIQALRDQPLESGSNPAIDRISNRLTQLEDMFLEDMGKLQKMMNHVLKSQ</sequence>
<evidence type="ECO:0000313" key="2">
    <source>
        <dbReference type="EMBL" id="GAU08460.1"/>
    </source>
</evidence>
<dbReference type="EMBL" id="BDFE01000015">
    <property type="protein sequence ID" value="GAU08460.1"/>
    <property type="molecule type" value="Genomic_DNA"/>
</dbReference>
<dbReference type="Proteomes" id="UP000095200">
    <property type="component" value="Unassembled WGS sequence"/>
</dbReference>
<comment type="caution">
    <text evidence="2">The sequence shown here is derived from an EMBL/GenBank/DDBJ whole genome shotgun (WGS) entry which is preliminary data.</text>
</comment>
<evidence type="ECO:0000313" key="3">
    <source>
        <dbReference type="Proteomes" id="UP000095200"/>
    </source>
</evidence>
<dbReference type="STRING" id="1592317.DPF_1170"/>
<accession>A0A194AGX2</accession>
<evidence type="ECO:0008006" key="4">
    <source>
        <dbReference type="Google" id="ProtNLM"/>
    </source>
</evidence>
<keyword evidence="3" id="KW-1185">Reference proteome</keyword>
<proteinExistence type="predicted"/>
<keyword evidence="1" id="KW-0175">Coiled coil</keyword>
<name>A0A194AGX2_9BACT</name>
<protein>
    <recommendedName>
        <fullName evidence="4">HTH merR-type domain-containing protein</fullName>
    </recommendedName>
</protein>